<keyword evidence="3" id="KW-1185">Reference proteome</keyword>
<dbReference type="EMBL" id="CP025613">
    <property type="protein sequence ID" value="AUN33135.1"/>
    <property type="molecule type" value="Genomic_DNA"/>
</dbReference>
<organism evidence="2 3">
    <name type="scientific">Niveispirillum cyanobacteriorum</name>
    <dbReference type="NCBI Taxonomy" id="1612173"/>
    <lineage>
        <taxon>Bacteria</taxon>
        <taxon>Pseudomonadati</taxon>
        <taxon>Pseudomonadota</taxon>
        <taxon>Alphaproteobacteria</taxon>
        <taxon>Rhodospirillales</taxon>
        <taxon>Azospirillaceae</taxon>
        <taxon>Niveispirillum</taxon>
    </lineage>
</organism>
<protein>
    <submittedName>
        <fullName evidence="2">Uncharacterized protein</fullName>
    </submittedName>
</protein>
<dbReference type="KEGG" id="ncb:C0V82_22345"/>
<evidence type="ECO:0000256" key="1">
    <source>
        <dbReference type="SAM" id="MobiDB-lite"/>
    </source>
</evidence>
<dbReference type="AlphaFoldDB" id="A0A2K9NL76"/>
<sequence>MRMRATFEVTFDVADFVEAGSHEVFLREVRDSLATRFDEVEFSIRERRPRAERLNEISGSPPRVSTGRVKRYAS</sequence>
<name>A0A2K9NL76_9PROT</name>
<proteinExistence type="predicted"/>
<gene>
    <name evidence="2" type="ORF">C0V82_22345</name>
</gene>
<reference evidence="2 3" key="1">
    <citation type="submission" date="2017-12" db="EMBL/GenBank/DDBJ databases">
        <title>Genomes of bacteria within cyanobacterial aggregates.</title>
        <authorList>
            <person name="Cai H."/>
        </authorList>
    </citation>
    <scope>NUCLEOTIDE SEQUENCE [LARGE SCALE GENOMIC DNA]</scope>
    <source>
        <strain evidence="2 3">TH16</strain>
        <plasmid evidence="2 3">unnamed1</plasmid>
    </source>
</reference>
<accession>A0A2K9NL76</accession>
<keyword evidence="2" id="KW-0614">Plasmid</keyword>
<dbReference type="Proteomes" id="UP000234752">
    <property type="component" value="Plasmid unnamed1"/>
</dbReference>
<geneLocation type="plasmid" evidence="2 3">
    <name>unnamed1</name>
</geneLocation>
<evidence type="ECO:0000313" key="2">
    <source>
        <dbReference type="EMBL" id="AUN33135.1"/>
    </source>
</evidence>
<evidence type="ECO:0000313" key="3">
    <source>
        <dbReference type="Proteomes" id="UP000234752"/>
    </source>
</evidence>
<feature type="region of interest" description="Disordered" evidence="1">
    <location>
        <begin position="53"/>
        <end position="74"/>
    </location>
</feature>